<dbReference type="OrthoDB" id="333024at2759"/>
<protein>
    <submittedName>
        <fullName evidence="1">2680_t:CDS:1</fullName>
    </submittedName>
</protein>
<sequence>DLESRFENTRSTKLDLSYYNLDAEIEKALIKALGTNKTIVCLNLSCNRLEMRDDLVKVLGTNNTLTSLNLKSTGLETEVIKKLLMILKTNKSITNLDLSDQKSDLDSSNHCINGEDLVEALGQNMTLVSLNLSNNSIDWSEIKSTTLNKNETLKNLDLSNCNIDFKIVELENFLIQLKSLEELNLSSNNLTFRSEKAIAKILTDNKTLRTLNLSSNKINLLIELEDKQNYDAFRSFNLNEFENALNKNQTLKSLDLSFNHLHLEAGRSLLRALRINKSITDLNLSDNHIVSEIGNSLLEIKSIARINLKSTKISSDVIKAFADALRTNKIQLQSLNLSNNEISKDVIGLLIGALEENVSLKELDLSHIVEVGKLGEELKNSLEKNRTLKILNLSH</sequence>
<dbReference type="InterPro" id="IPR032675">
    <property type="entry name" value="LRR_dom_sf"/>
</dbReference>
<dbReference type="Pfam" id="PF00560">
    <property type="entry name" value="LRR_1"/>
    <property type="match status" value="2"/>
</dbReference>
<gene>
    <name evidence="1" type="ORF">RFULGI_LOCUS10942</name>
</gene>
<dbReference type="SUPFAM" id="SSF52047">
    <property type="entry name" value="RNI-like"/>
    <property type="match status" value="1"/>
</dbReference>
<dbReference type="SMART" id="SM00368">
    <property type="entry name" value="LRR_RI"/>
    <property type="match status" value="5"/>
</dbReference>
<dbReference type="InterPro" id="IPR052394">
    <property type="entry name" value="LRR-containing"/>
</dbReference>
<evidence type="ECO:0000313" key="2">
    <source>
        <dbReference type="Proteomes" id="UP000789396"/>
    </source>
</evidence>
<dbReference type="EMBL" id="CAJVPZ010022677">
    <property type="protein sequence ID" value="CAG8712624.1"/>
    <property type="molecule type" value="Genomic_DNA"/>
</dbReference>
<feature type="non-terminal residue" evidence="1">
    <location>
        <position position="395"/>
    </location>
</feature>
<dbReference type="Pfam" id="PF13516">
    <property type="entry name" value="LRR_6"/>
    <property type="match status" value="5"/>
</dbReference>
<comment type="caution">
    <text evidence="1">The sequence shown here is derived from an EMBL/GenBank/DDBJ whole genome shotgun (WGS) entry which is preliminary data.</text>
</comment>
<accession>A0A9N9HYW4</accession>
<keyword evidence="2" id="KW-1185">Reference proteome</keyword>
<proteinExistence type="predicted"/>
<feature type="non-terminal residue" evidence="1">
    <location>
        <position position="1"/>
    </location>
</feature>
<dbReference type="InterPro" id="IPR001611">
    <property type="entry name" value="Leu-rich_rpt"/>
</dbReference>
<name>A0A9N9HYW4_9GLOM</name>
<dbReference type="AlphaFoldDB" id="A0A9N9HYW4"/>
<dbReference type="PANTHER" id="PTHR24114">
    <property type="entry name" value="LEUCINE RICH REPEAT FAMILY PROTEIN"/>
    <property type="match status" value="1"/>
</dbReference>
<reference evidence="1" key="1">
    <citation type="submission" date="2021-06" db="EMBL/GenBank/DDBJ databases">
        <authorList>
            <person name="Kallberg Y."/>
            <person name="Tangrot J."/>
            <person name="Rosling A."/>
        </authorList>
    </citation>
    <scope>NUCLEOTIDE SEQUENCE</scope>
    <source>
        <strain evidence="1">IN212</strain>
    </source>
</reference>
<dbReference type="Gene3D" id="3.80.10.10">
    <property type="entry name" value="Ribonuclease Inhibitor"/>
    <property type="match status" value="4"/>
</dbReference>
<evidence type="ECO:0000313" key="1">
    <source>
        <dbReference type="EMBL" id="CAG8712624.1"/>
    </source>
</evidence>
<dbReference type="PANTHER" id="PTHR24114:SF2">
    <property type="entry name" value="F-BOX DOMAIN-CONTAINING PROTEIN-RELATED"/>
    <property type="match status" value="1"/>
</dbReference>
<dbReference type="PROSITE" id="PS51450">
    <property type="entry name" value="LRR"/>
    <property type="match status" value="1"/>
</dbReference>
<dbReference type="Proteomes" id="UP000789396">
    <property type="component" value="Unassembled WGS sequence"/>
</dbReference>
<organism evidence="1 2">
    <name type="scientific">Racocetra fulgida</name>
    <dbReference type="NCBI Taxonomy" id="60492"/>
    <lineage>
        <taxon>Eukaryota</taxon>
        <taxon>Fungi</taxon>
        <taxon>Fungi incertae sedis</taxon>
        <taxon>Mucoromycota</taxon>
        <taxon>Glomeromycotina</taxon>
        <taxon>Glomeromycetes</taxon>
        <taxon>Diversisporales</taxon>
        <taxon>Gigasporaceae</taxon>
        <taxon>Racocetra</taxon>
    </lineage>
</organism>